<dbReference type="EMBL" id="VSSQ01035021">
    <property type="protein sequence ID" value="MPM87131.1"/>
    <property type="molecule type" value="Genomic_DNA"/>
</dbReference>
<sequence>MVFFGSKKFQVFLRRNFNIHTKPVGIHSGLVYQLLTGSRNAFHMNIAIEPVYKTQFFDDTYHSFHGVVGRIDDSRTQKKAFDIIAPVELNSEFNEFFHRKGCPS</sequence>
<reference evidence="1" key="1">
    <citation type="submission" date="2019-08" db="EMBL/GenBank/DDBJ databases">
        <authorList>
            <person name="Kucharzyk K."/>
            <person name="Murdoch R.W."/>
            <person name="Higgins S."/>
            <person name="Loffler F."/>
        </authorList>
    </citation>
    <scope>NUCLEOTIDE SEQUENCE</scope>
</reference>
<accession>A0A645DCS3</accession>
<gene>
    <name evidence="1" type="ORF">SDC9_134224</name>
</gene>
<comment type="caution">
    <text evidence="1">The sequence shown here is derived from an EMBL/GenBank/DDBJ whole genome shotgun (WGS) entry which is preliminary data.</text>
</comment>
<evidence type="ECO:0000313" key="1">
    <source>
        <dbReference type="EMBL" id="MPM87131.1"/>
    </source>
</evidence>
<dbReference type="AlphaFoldDB" id="A0A645DCS3"/>
<organism evidence="1">
    <name type="scientific">bioreactor metagenome</name>
    <dbReference type="NCBI Taxonomy" id="1076179"/>
    <lineage>
        <taxon>unclassified sequences</taxon>
        <taxon>metagenomes</taxon>
        <taxon>ecological metagenomes</taxon>
    </lineage>
</organism>
<name>A0A645DCS3_9ZZZZ</name>
<proteinExistence type="predicted"/>
<protein>
    <submittedName>
        <fullName evidence="1">Uncharacterized protein</fullName>
    </submittedName>
</protein>